<keyword evidence="2" id="KW-0723">Serine/threonine-protein kinase</keyword>
<sequence>MYVELVNQCLNAEPSKRPSLEDLTEKLRNWLNGGTVIKEFDDIQINTEPLKQYHSGAIYIRRKFPNHPEHYIHTFNNSIVTGNISKTSPEHYTHTFNNSIVTGKISKGHWKQKLTTLSNSLYAKLKSSKISNLGENSAKNKDICNFIEEIHLEWIPFSSFGKMKKIGNGGFATVYCAIWKSTKVALKQMHIPEDAINKMINEFAEGTPKCYAELAKRCMDADINKRPKIREINELLDHWNLILNYGPKYPEYKPGGYASLYDRFDYYNNERDFHYARLDAIEERRIVENKSSDYGPEFKNYRIPDLFGDKNSGRNYYSYFDSIEKRKQIQNEFIESDKINKSENNRMQIYENSLCTKWNFKQSIGQILENLSDSDKANHSCLINMWSRDSYSKFSS</sequence>
<dbReference type="EMBL" id="WTPW01000088">
    <property type="protein sequence ID" value="KAF0550190.1"/>
    <property type="molecule type" value="Genomic_DNA"/>
</dbReference>
<dbReference type="Gene3D" id="3.30.200.20">
    <property type="entry name" value="Phosphorylase Kinase, domain 1"/>
    <property type="match status" value="1"/>
</dbReference>
<reference evidence="2 3" key="1">
    <citation type="journal article" date="2019" name="Environ. Microbiol.">
        <title>At the nexus of three kingdoms: the genome of the mycorrhizal fungus Gigaspora margarita provides insights into plant, endobacterial and fungal interactions.</title>
        <authorList>
            <person name="Venice F."/>
            <person name="Ghignone S."/>
            <person name="Salvioli di Fossalunga A."/>
            <person name="Amselem J."/>
            <person name="Novero M."/>
            <person name="Xianan X."/>
            <person name="Sedzielewska Toro K."/>
            <person name="Morin E."/>
            <person name="Lipzen A."/>
            <person name="Grigoriev I.V."/>
            <person name="Henrissat B."/>
            <person name="Martin F.M."/>
            <person name="Bonfante P."/>
        </authorList>
    </citation>
    <scope>NUCLEOTIDE SEQUENCE [LARGE SCALE GENOMIC DNA]</scope>
    <source>
        <strain evidence="2 3">BEG34</strain>
    </source>
</reference>
<feature type="binding site" evidence="1">
    <location>
        <position position="187"/>
    </location>
    <ligand>
        <name>ATP</name>
        <dbReference type="ChEBI" id="CHEBI:30616"/>
    </ligand>
</feature>
<evidence type="ECO:0000313" key="3">
    <source>
        <dbReference type="Proteomes" id="UP000439903"/>
    </source>
</evidence>
<keyword evidence="1" id="KW-0067">ATP-binding</keyword>
<dbReference type="OrthoDB" id="10495001at2759"/>
<proteinExistence type="predicted"/>
<keyword evidence="2" id="KW-0808">Transferase</keyword>
<evidence type="ECO:0000313" key="2">
    <source>
        <dbReference type="EMBL" id="KAF0550190.1"/>
    </source>
</evidence>
<keyword evidence="3" id="KW-1185">Reference proteome</keyword>
<dbReference type="SUPFAM" id="SSF56112">
    <property type="entry name" value="Protein kinase-like (PK-like)"/>
    <property type="match status" value="1"/>
</dbReference>
<dbReference type="InterPro" id="IPR017441">
    <property type="entry name" value="Protein_kinase_ATP_BS"/>
</dbReference>
<dbReference type="InterPro" id="IPR011009">
    <property type="entry name" value="Kinase-like_dom_sf"/>
</dbReference>
<dbReference type="Proteomes" id="UP000439903">
    <property type="component" value="Unassembled WGS sequence"/>
</dbReference>
<dbReference type="GO" id="GO:0004674">
    <property type="term" value="F:protein serine/threonine kinase activity"/>
    <property type="evidence" value="ECO:0007669"/>
    <property type="project" value="UniProtKB-KW"/>
</dbReference>
<comment type="caution">
    <text evidence="2">The sequence shown here is derived from an EMBL/GenBank/DDBJ whole genome shotgun (WGS) entry which is preliminary data.</text>
</comment>
<keyword evidence="2" id="KW-0418">Kinase</keyword>
<evidence type="ECO:0000256" key="1">
    <source>
        <dbReference type="PROSITE-ProRule" id="PRU10141"/>
    </source>
</evidence>
<gene>
    <name evidence="2" type="ORF">F8M41_024936</name>
</gene>
<accession>A0A8H4B0F2</accession>
<name>A0A8H4B0F2_GIGMA</name>
<dbReference type="AlphaFoldDB" id="A0A8H4B0F2"/>
<organism evidence="2 3">
    <name type="scientific">Gigaspora margarita</name>
    <dbReference type="NCBI Taxonomy" id="4874"/>
    <lineage>
        <taxon>Eukaryota</taxon>
        <taxon>Fungi</taxon>
        <taxon>Fungi incertae sedis</taxon>
        <taxon>Mucoromycota</taxon>
        <taxon>Glomeromycotina</taxon>
        <taxon>Glomeromycetes</taxon>
        <taxon>Diversisporales</taxon>
        <taxon>Gigasporaceae</taxon>
        <taxon>Gigaspora</taxon>
    </lineage>
</organism>
<keyword evidence="1" id="KW-0547">Nucleotide-binding</keyword>
<protein>
    <submittedName>
        <fullName evidence="2">Serine/threonine protein kinase</fullName>
    </submittedName>
</protein>
<dbReference type="PROSITE" id="PS00107">
    <property type="entry name" value="PROTEIN_KINASE_ATP"/>
    <property type="match status" value="1"/>
</dbReference>
<dbReference type="GO" id="GO:0005524">
    <property type="term" value="F:ATP binding"/>
    <property type="evidence" value="ECO:0007669"/>
    <property type="project" value="UniProtKB-UniRule"/>
</dbReference>